<organism evidence="2">
    <name type="scientific">Echinococcus multilocularis</name>
    <name type="common">Fox tapeworm</name>
    <dbReference type="NCBI Taxonomy" id="6211"/>
    <lineage>
        <taxon>Eukaryota</taxon>
        <taxon>Metazoa</taxon>
        <taxon>Spiralia</taxon>
        <taxon>Lophotrochozoa</taxon>
        <taxon>Platyhelminthes</taxon>
        <taxon>Cestoda</taxon>
        <taxon>Eucestoda</taxon>
        <taxon>Cyclophyllidea</taxon>
        <taxon>Taeniidae</taxon>
        <taxon>Echinococcus</taxon>
    </lineage>
</organism>
<name>Q24900_ECHMU</name>
<gene>
    <name evidence="2" type="primary">EmmarepLZ</name>
</gene>
<dbReference type="AlphaFoldDB" id="Q24900"/>
<evidence type="ECO:0000313" key="2">
    <source>
        <dbReference type="EMBL" id="AAB05868.1"/>
    </source>
</evidence>
<dbReference type="EMBL" id="U63409">
    <property type="protein sequence ID" value="AAB05868.1"/>
    <property type="molecule type" value="mRNA"/>
</dbReference>
<evidence type="ECO:0000256" key="1">
    <source>
        <dbReference type="SAM" id="MobiDB-lite"/>
    </source>
</evidence>
<feature type="region of interest" description="Disordered" evidence="1">
    <location>
        <begin position="1"/>
        <end position="65"/>
    </location>
</feature>
<protein>
    <submittedName>
        <fullName evidence="2">EmmarepLZ</fullName>
    </submittedName>
</protein>
<reference evidence="2" key="1">
    <citation type="submission" date="1996-07" db="EMBL/GenBank/DDBJ databases">
        <title>Stage-specific genetic expression in Echinococcus multilocularis. A metacestode-specific clone with tandem-repeats and a leucine-zipper domain.</title>
        <authorList>
            <person name="Siles-Lucas M."/>
            <person name="Gottstein B."/>
            <person name="Felleisen R."/>
        </authorList>
    </citation>
    <scope>NUCLEOTIDE SEQUENCE</scope>
</reference>
<feature type="non-terminal residue" evidence="2">
    <location>
        <position position="1"/>
    </location>
</feature>
<feature type="compositionally biased region" description="Low complexity" evidence="1">
    <location>
        <begin position="1"/>
        <end position="57"/>
    </location>
</feature>
<proteinExistence type="evidence at transcript level"/>
<sequence>TKPTLTTKGSTPTTQTTPKLTKPTVSTTGSTPTNPTTPQLTKPTVSTTGSTTSTSTTPDISIVRPPPPLRPVLPVHLLLLLLLIPLQRKLLCSNTTLNLLLVSLSGLDCGHCRLRCFGLCRSGCYLHREILLLKRQGWSLWSRRSKLQFAG</sequence>
<accession>Q24900</accession>